<protein>
    <recommendedName>
        <fullName evidence="4">Cytochrome b5 heme-binding domain-containing protein</fullName>
    </recommendedName>
</protein>
<dbReference type="SMART" id="SM01117">
    <property type="entry name" value="Cyt-b5"/>
    <property type="match status" value="1"/>
</dbReference>
<comment type="similarity">
    <text evidence="1">Belongs to the cytochrome b5 family. MAPR subfamily.</text>
</comment>
<name>A0ABP0NFY8_9DINO</name>
<evidence type="ECO:0000256" key="3">
    <source>
        <dbReference type="SAM" id="Phobius"/>
    </source>
</evidence>
<keyword evidence="3" id="KW-1133">Transmembrane helix</keyword>
<dbReference type="PANTHER" id="PTHR10281:SF76">
    <property type="entry name" value="CALCUTTA CUP-RELATED"/>
    <property type="match status" value="1"/>
</dbReference>
<organism evidence="5 6">
    <name type="scientific">Durusdinium trenchii</name>
    <dbReference type="NCBI Taxonomy" id="1381693"/>
    <lineage>
        <taxon>Eukaryota</taxon>
        <taxon>Sar</taxon>
        <taxon>Alveolata</taxon>
        <taxon>Dinophyceae</taxon>
        <taxon>Suessiales</taxon>
        <taxon>Symbiodiniaceae</taxon>
        <taxon>Durusdinium</taxon>
    </lineage>
</organism>
<sequence length="509" mass="56769">MARAGEELEHLTGLRSFLALWIVCGHYMPGASADGSHRSANVSAITCRSFAAVDLFIVMSGYVTHLAYGNRLRSESLSLRRYYLLRMAHILITSYVAMLWSLLVVLAVEEYRDSFLPSISTLLGCFGFVQHWIRPATWCPAPPSWTIEALLPSWLLYPFLRILVARLEGRPGALVMWMLVVYAISFGPLLSLYLLQDGHLNWGQFATTFMWPPAQLPDFALGVLASELSAALPSCSGCSGWCRAMLGDAALLGFAAAVVMLPSPSTHAECQTDSNVLLTHGGSLAIALFIFGSASGSCLAYVLRHPALVSLGKYSFEVYLFQWPLQALFRRLCAEMEAEARRRKQLSMQAAIQEKTQELERLTFQLNSLERVEREQQVLIEKLSQLHIDGSPTPGRNSSNAGCAGSLEDRILLAVWGRVFDVSSGKEFYGEGQSYQLFAGHDCSKAFALTLRQEGLLDQGLEDLTPEQLNHLNRTYWETYIAKYPVVGRLEDPPYRAADYDRFEQGHRY</sequence>
<comment type="caution">
    <text evidence="5">The sequence shown here is derived from an EMBL/GenBank/DDBJ whole genome shotgun (WGS) entry which is preliminary data.</text>
</comment>
<feature type="transmembrane region" description="Helical" evidence="3">
    <location>
        <begin position="88"/>
        <end position="108"/>
    </location>
</feature>
<evidence type="ECO:0000256" key="1">
    <source>
        <dbReference type="ARBA" id="ARBA00038357"/>
    </source>
</evidence>
<gene>
    <name evidence="5" type="ORF">CCMP2556_LOCUS30824</name>
</gene>
<reference evidence="5 6" key="1">
    <citation type="submission" date="2024-02" db="EMBL/GenBank/DDBJ databases">
        <authorList>
            <person name="Chen Y."/>
            <person name="Shah S."/>
            <person name="Dougan E. K."/>
            <person name="Thang M."/>
            <person name="Chan C."/>
        </authorList>
    </citation>
    <scope>NUCLEOTIDE SEQUENCE [LARGE SCALE GENOMIC DNA]</scope>
</reference>
<dbReference type="InterPro" id="IPR002656">
    <property type="entry name" value="Acyl_transf_3_dom"/>
</dbReference>
<dbReference type="InterPro" id="IPR050577">
    <property type="entry name" value="MAPR/NEUFC/NENF-like"/>
</dbReference>
<feature type="transmembrane region" description="Helical" evidence="3">
    <location>
        <begin position="12"/>
        <end position="29"/>
    </location>
</feature>
<evidence type="ECO:0000313" key="6">
    <source>
        <dbReference type="Proteomes" id="UP001642484"/>
    </source>
</evidence>
<feature type="transmembrane region" description="Helical" evidence="3">
    <location>
        <begin position="176"/>
        <end position="195"/>
    </location>
</feature>
<dbReference type="Pfam" id="PF00173">
    <property type="entry name" value="Cyt-b5"/>
    <property type="match status" value="1"/>
</dbReference>
<feature type="domain" description="Cytochrome b5 heme-binding" evidence="4">
    <location>
        <begin position="405"/>
        <end position="491"/>
    </location>
</feature>
<dbReference type="Pfam" id="PF01757">
    <property type="entry name" value="Acyl_transf_3"/>
    <property type="match status" value="1"/>
</dbReference>
<feature type="transmembrane region" description="Helical" evidence="3">
    <location>
        <begin position="50"/>
        <end position="68"/>
    </location>
</feature>
<dbReference type="Gene3D" id="3.10.120.10">
    <property type="entry name" value="Cytochrome b5-like heme/steroid binding domain"/>
    <property type="match status" value="1"/>
</dbReference>
<proteinExistence type="inferred from homology"/>
<dbReference type="InterPro" id="IPR036400">
    <property type="entry name" value="Cyt_B5-like_heme/steroid_sf"/>
</dbReference>
<dbReference type="Proteomes" id="UP001642484">
    <property type="component" value="Unassembled WGS sequence"/>
</dbReference>
<keyword evidence="2" id="KW-0175">Coiled coil</keyword>
<evidence type="ECO:0000256" key="2">
    <source>
        <dbReference type="SAM" id="Coils"/>
    </source>
</evidence>
<keyword evidence="3" id="KW-0812">Transmembrane</keyword>
<accession>A0ABP0NFY8</accession>
<evidence type="ECO:0000313" key="5">
    <source>
        <dbReference type="EMBL" id="CAK9062697.1"/>
    </source>
</evidence>
<keyword evidence="6" id="KW-1185">Reference proteome</keyword>
<dbReference type="EMBL" id="CAXAMN010021718">
    <property type="protein sequence ID" value="CAK9062697.1"/>
    <property type="molecule type" value="Genomic_DNA"/>
</dbReference>
<dbReference type="SUPFAM" id="SSF55856">
    <property type="entry name" value="Cytochrome b5-like heme/steroid binding domain"/>
    <property type="match status" value="1"/>
</dbReference>
<keyword evidence="3" id="KW-0472">Membrane</keyword>
<feature type="coiled-coil region" evidence="2">
    <location>
        <begin position="352"/>
        <end position="389"/>
    </location>
</feature>
<feature type="transmembrane region" description="Helical" evidence="3">
    <location>
        <begin position="283"/>
        <end position="303"/>
    </location>
</feature>
<dbReference type="InterPro" id="IPR001199">
    <property type="entry name" value="Cyt_B5-like_heme/steroid-bd"/>
</dbReference>
<dbReference type="PANTHER" id="PTHR10281">
    <property type="entry name" value="MEMBRANE-ASSOCIATED PROGESTERONE RECEPTOR COMPONENT-RELATED"/>
    <property type="match status" value="1"/>
</dbReference>
<evidence type="ECO:0000259" key="4">
    <source>
        <dbReference type="SMART" id="SM01117"/>
    </source>
</evidence>